<dbReference type="GeneID" id="35381896"/>
<dbReference type="RefSeq" id="YP_009448221.1">
    <property type="nucleotide sequence ID" value="NC_036594.1"/>
</dbReference>
<protein>
    <submittedName>
        <fullName evidence="1">Uncharacterized protein</fullName>
    </submittedName>
</protein>
<keyword evidence="2" id="KW-1185">Reference proteome</keyword>
<reference evidence="1" key="1">
    <citation type="submission" date="2017-08" db="EMBL/GenBank/DDBJ databases">
        <authorList>
            <consortium name="Urmite Genomes"/>
        </authorList>
    </citation>
    <scope>NUCLEOTIDE SEQUENCE [LARGE SCALE GENOMIC DNA]</scope>
    <source>
        <strain evidence="1">IHUMI-LCC2</strain>
    </source>
</reference>
<dbReference type="EMBL" id="LT906555">
    <property type="protein sequence ID" value="SNW61919.1"/>
    <property type="molecule type" value="Genomic_DNA"/>
</dbReference>
<name>A0A2I2L366_9VIRU</name>
<dbReference type="KEGG" id="vg:35381896"/>
<gene>
    <name evidence="1" type="ORF">ORPV_15</name>
</gene>
<organism evidence="1">
    <name type="scientific">Orpheovirus IHUMI-LCC2</name>
    <dbReference type="NCBI Taxonomy" id="2023057"/>
    <lineage>
        <taxon>Viruses</taxon>
        <taxon>Varidnaviria</taxon>
        <taxon>Bamfordvirae</taxon>
        <taxon>Nucleocytoviricota</taxon>
        <taxon>Megaviricetes</taxon>
        <taxon>Pimascovirales</taxon>
        <taxon>Ocovirineae</taxon>
        <taxon>Orpheoviridae</taxon>
        <taxon>Alphaorpheovirus</taxon>
        <taxon>Alphaorpheovirus massiliense</taxon>
    </lineage>
</organism>
<proteinExistence type="predicted"/>
<evidence type="ECO:0000313" key="2">
    <source>
        <dbReference type="Proteomes" id="UP000236316"/>
    </source>
</evidence>
<accession>A0A2I2L366</accession>
<dbReference type="Proteomes" id="UP000236316">
    <property type="component" value="Segment"/>
</dbReference>
<sequence>MSYEENIQQSNSTVQIKSYDTDVVITREINQGSSGLSYLEALGTSATETYDDYRSFTNDLQFTYEGLNLSNYSIKDFYEESGNILLDIGIRPEPPLDKKLLIKYILDRLQEEEIEYLKEVEDLGDIDISIRIKEILDNNVIGFIIFSSGRSIMISCPNYESFYNFILGIQDFSIIIRANKSPRTILY</sequence>
<evidence type="ECO:0000313" key="1">
    <source>
        <dbReference type="EMBL" id="SNW61919.1"/>
    </source>
</evidence>